<dbReference type="Gramene" id="scaffold_300992.1">
    <property type="protein sequence ID" value="scaffold_300992.1"/>
    <property type="gene ID" value="scaffold_300992.1"/>
</dbReference>
<accession>D7L784</accession>
<evidence type="ECO:0000313" key="1">
    <source>
        <dbReference type="EMBL" id="EFH58844.1"/>
    </source>
</evidence>
<dbReference type="Proteomes" id="UP000008694">
    <property type="component" value="Unassembled WGS sequence"/>
</dbReference>
<gene>
    <name evidence="1" type="ORF">ARALYDRAFT_897022</name>
</gene>
<dbReference type="AlphaFoldDB" id="D7L784"/>
<reference evidence="2" key="1">
    <citation type="journal article" date="2011" name="Nat. Genet.">
        <title>The Arabidopsis lyrata genome sequence and the basis of rapid genome size change.</title>
        <authorList>
            <person name="Hu T.T."/>
            <person name="Pattyn P."/>
            <person name="Bakker E.G."/>
            <person name="Cao J."/>
            <person name="Cheng J.-F."/>
            <person name="Clark R.M."/>
            <person name="Fahlgren N."/>
            <person name="Fawcett J.A."/>
            <person name="Grimwood J."/>
            <person name="Gundlach H."/>
            <person name="Haberer G."/>
            <person name="Hollister J.D."/>
            <person name="Ossowski S."/>
            <person name="Ottilar R.P."/>
            <person name="Salamov A.A."/>
            <person name="Schneeberger K."/>
            <person name="Spannagl M."/>
            <person name="Wang X."/>
            <person name="Yang L."/>
            <person name="Nasrallah M.E."/>
            <person name="Bergelson J."/>
            <person name="Carrington J.C."/>
            <person name="Gaut B.S."/>
            <person name="Schmutz J."/>
            <person name="Mayer K.F.X."/>
            <person name="Van de Peer Y."/>
            <person name="Grigoriev I.V."/>
            <person name="Nordborg M."/>
            <person name="Weigel D."/>
            <person name="Guo Y.-L."/>
        </authorList>
    </citation>
    <scope>NUCLEOTIDE SEQUENCE [LARGE SCALE GENOMIC DNA]</scope>
    <source>
        <strain evidence="2">cv. MN47</strain>
    </source>
</reference>
<name>D7L784_ARALL</name>
<protein>
    <submittedName>
        <fullName evidence="1">Predicted protein</fullName>
    </submittedName>
</protein>
<keyword evidence="2" id="KW-1185">Reference proteome</keyword>
<dbReference type="HOGENOM" id="CLU_3071411_0_0_1"/>
<dbReference type="EMBL" id="GL348715">
    <property type="protein sequence ID" value="EFH58844.1"/>
    <property type="molecule type" value="Genomic_DNA"/>
</dbReference>
<evidence type="ECO:0000313" key="2">
    <source>
        <dbReference type="Proteomes" id="UP000008694"/>
    </source>
</evidence>
<organism evidence="2">
    <name type="scientific">Arabidopsis lyrata subsp. lyrata</name>
    <name type="common">Lyre-leaved rock-cress</name>
    <dbReference type="NCBI Taxonomy" id="81972"/>
    <lineage>
        <taxon>Eukaryota</taxon>
        <taxon>Viridiplantae</taxon>
        <taxon>Streptophyta</taxon>
        <taxon>Embryophyta</taxon>
        <taxon>Tracheophyta</taxon>
        <taxon>Spermatophyta</taxon>
        <taxon>Magnoliopsida</taxon>
        <taxon>eudicotyledons</taxon>
        <taxon>Gunneridae</taxon>
        <taxon>Pentapetalae</taxon>
        <taxon>rosids</taxon>
        <taxon>malvids</taxon>
        <taxon>Brassicales</taxon>
        <taxon>Brassicaceae</taxon>
        <taxon>Camelineae</taxon>
        <taxon>Arabidopsis</taxon>
    </lineage>
</organism>
<proteinExistence type="predicted"/>
<sequence>MRKTLSILEELIFVLTSLVSAITTALRTSPSYSDATTITSPLMTNRFAPQVYH</sequence>